<protein>
    <submittedName>
        <fullName evidence="2">25208_t:CDS:1</fullName>
    </submittedName>
</protein>
<evidence type="ECO:0000313" key="2">
    <source>
        <dbReference type="EMBL" id="CAG8825324.1"/>
    </source>
</evidence>
<feature type="non-terminal residue" evidence="2">
    <location>
        <position position="76"/>
    </location>
</feature>
<reference evidence="2" key="1">
    <citation type="submission" date="2021-06" db="EMBL/GenBank/DDBJ databases">
        <authorList>
            <person name="Kallberg Y."/>
            <person name="Tangrot J."/>
            <person name="Rosling A."/>
        </authorList>
    </citation>
    <scope>NUCLEOTIDE SEQUENCE</scope>
    <source>
        <strain evidence="2">FL966</strain>
    </source>
</reference>
<sequence>FFSLSDSAHTKQSIHHKNPTTKKSTKNKQRTGKSKQRSRTSENEDPELYIPPEMILDTLVTWNSKKKKYVPILNKN</sequence>
<evidence type="ECO:0000256" key="1">
    <source>
        <dbReference type="SAM" id="MobiDB-lite"/>
    </source>
</evidence>
<evidence type="ECO:0000313" key="3">
    <source>
        <dbReference type="Proteomes" id="UP000789759"/>
    </source>
</evidence>
<feature type="compositionally biased region" description="Basic residues" evidence="1">
    <location>
        <begin position="12"/>
        <end position="38"/>
    </location>
</feature>
<feature type="non-terminal residue" evidence="2">
    <location>
        <position position="1"/>
    </location>
</feature>
<feature type="compositionally biased region" description="Polar residues" evidence="1">
    <location>
        <begin position="1"/>
        <end position="11"/>
    </location>
</feature>
<gene>
    <name evidence="2" type="ORF">CPELLU_LOCUS20083</name>
</gene>
<feature type="region of interest" description="Disordered" evidence="1">
    <location>
        <begin position="1"/>
        <end position="49"/>
    </location>
</feature>
<accession>A0A9N9PJ68</accession>
<proteinExistence type="predicted"/>
<name>A0A9N9PJ68_9GLOM</name>
<comment type="caution">
    <text evidence="2">The sequence shown here is derived from an EMBL/GenBank/DDBJ whole genome shotgun (WGS) entry which is preliminary data.</text>
</comment>
<dbReference type="EMBL" id="CAJVQA010055684">
    <property type="protein sequence ID" value="CAG8825324.1"/>
    <property type="molecule type" value="Genomic_DNA"/>
</dbReference>
<dbReference type="AlphaFoldDB" id="A0A9N9PJ68"/>
<dbReference type="Proteomes" id="UP000789759">
    <property type="component" value="Unassembled WGS sequence"/>
</dbReference>
<keyword evidence="3" id="KW-1185">Reference proteome</keyword>
<organism evidence="2 3">
    <name type="scientific">Cetraspora pellucida</name>
    <dbReference type="NCBI Taxonomy" id="1433469"/>
    <lineage>
        <taxon>Eukaryota</taxon>
        <taxon>Fungi</taxon>
        <taxon>Fungi incertae sedis</taxon>
        <taxon>Mucoromycota</taxon>
        <taxon>Glomeromycotina</taxon>
        <taxon>Glomeromycetes</taxon>
        <taxon>Diversisporales</taxon>
        <taxon>Gigasporaceae</taxon>
        <taxon>Cetraspora</taxon>
    </lineage>
</organism>